<keyword evidence="3 4" id="KW-0975">Bacterial flagellum</keyword>
<name>A0A3M0BRL9_9AQUI</name>
<dbReference type="Proteomes" id="UP000280842">
    <property type="component" value="Unassembled WGS sequence"/>
</dbReference>
<dbReference type="GO" id="GO:0003774">
    <property type="term" value="F:cytoskeletal motor activity"/>
    <property type="evidence" value="ECO:0007669"/>
    <property type="project" value="InterPro"/>
</dbReference>
<dbReference type="OrthoDB" id="9812413at2"/>
<keyword evidence="6" id="KW-0966">Cell projection</keyword>
<dbReference type="RefSeq" id="WP_121922267.1">
    <property type="nucleotide sequence ID" value="NZ_REFO01000010.1"/>
</dbReference>
<dbReference type="Pfam" id="PF02049">
    <property type="entry name" value="FliE"/>
    <property type="match status" value="1"/>
</dbReference>
<reference evidence="6 7" key="1">
    <citation type="submission" date="2018-10" db="EMBL/GenBank/DDBJ databases">
        <title>Genomic Encyclopedia of Archaeal and Bacterial Type Strains, Phase II (KMG-II): from individual species to whole genera.</title>
        <authorList>
            <person name="Goeker M."/>
        </authorList>
    </citation>
    <scope>NUCLEOTIDE SEQUENCE [LARGE SCALE GENOMIC DNA]</scope>
    <source>
        <strain evidence="6 7">VM1</strain>
    </source>
</reference>
<accession>A0A3M0BRL9</accession>
<dbReference type="InterPro" id="IPR001624">
    <property type="entry name" value="FliE"/>
</dbReference>
<dbReference type="GO" id="GO:0005198">
    <property type="term" value="F:structural molecule activity"/>
    <property type="evidence" value="ECO:0007669"/>
    <property type="project" value="UniProtKB-UniRule"/>
</dbReference>
<keyword evidence="7" id="KW-1185">Reference proteome</keyword>
<dbReference type="NCBIfam" id="TIGR00205">
    <property type="entry name" value="fliE"/>
    <property type="match status" value="1"/>
</dbReference>
<gene>
    <name evidence="4" type="primary">fliE</name>
    <name evidence="6" type="ORF">CLV39_0101</name>
</gene>
<sequence length="93" mass="10679">MKINGLGENFLIDNPVKKQEDNSFGKMLENFIADVNNDLKTAKVAKEKILNGEVKNMEQLLYQIEKAGISFTLITEIRNKALESYQEIMRMQV</sequence>
<proteinExistence type="inferred from homology"/>
<keyword evidence="6" id="KW-0969">Cilium</keyword>
<protein>
    <recommendedName>
        <fullName evidence="4 5">Flagellar hook-basal body complex protein FliE</fullName>
    </recommendedName>
</protein>
<organism evidence="6 7">
    <name type="scientific">Hydrogenothermus marinus</name>
    <dbReference type="NCBI Taxonomy" id="133270"/>
    <lineage>
        <taxon>Bacteria</taxon>
        <taxon>Pseudomonadati</taxon>
        <taxon>Aquificota</taxon>
        <taxon>Aquificia</taxon>
        <taxon>Aquificales</taxon>
        <taxon>Hydrogenothermaceae</taxon>
        <taxon>Hydrogenothermus</taxon>
    </lineage>
</organism>
<dbReference type="HAMAP" id="MF_00724">
    <property type="entry name" value="FliE"/>
    <property type="match status" value="1"/>
</dbReference>
<evidence type="ECO:0000256" key="4">
    <source>
        <dbReference type="HAMAP-Rule" id="MF_00724"/>
    </source>
</evidence>
<dbReference type="PRINTS" id="PR01006">
    <property type="entry name" value="FLGHOOKFLIE"/>
</dbReference>
<dbReference type="EMBL" id="REFO01000010">
    <property type="protein sequence ID" value="RMA97488.1"/>
    <property type="molecule type" value="Genomic_DNA"/>
</dbReference>
<dbReference type="GO" id="GO:0071973">
    <property type="term" value="P:bacterial-type flagellum-dependent cell motility"/>
    <property type="evidence" value="ECO:0007669"/>
    <property type="project" value="InterPro"/>
</dbReference>
<keyword evidence="6" id="KW-0282">Flagellum</keyword>
<evidence type="ECO:0000256" key="2">
    <source>
        <dbReference type="ARBA" id="ARBA00009272"/>
    </source>
</evidence>
<comment type="similarity">
    <text evidence="2 4">Belongs to the FliE family.</text>
</comment>
<dbReference type="GO" id="GO:0009425">
    <property type="term" value="C:bacterial-type flagellum basal body"/>
    <property type="evidence" value="ECO:0007669"/>
    <property type="project" value="UniProtKB-SubCell"/>
</dbReference>
<dbReference type="AlphaFoldDB" id="A0A3M0BRL9"/>
<dbReference type="PANTHER" id="PTHR34653">
    <property type="match status" value="1"/>
</dbReference>
<evidence type="ECO:0000313" key="6">
    <source>
        <dbReference type="EMBL" id="RMA97488.1"/>
    </source>
</evidence>
<evidence type="ECO:0000313" key="7">
    <source>
        <dbReference type="Proteomes" id="UP000280842"/>
    </source>
</evidence>
<dbReference type="PANTHER" id="PTHR34653:SF1">
    <property type="entry name" value="FLAGELLAR HOOK-BASAL BODY COMPLEX PROTEIN FLIE"/>
    <property type="match status" value="1"/>
</dbReference>
<comment type="subcellular location">
    <subcellularLocation>
        <location evidence="1 4">Bacterial flagellum basal body</location>
    </subcellularLocation>
</comment>
<evidence type="ECO:0000256" key="1">
    <source>
        <dbReference type="ARBA" id="ARBA00004117"/>
    </source>
</evidence>
<comment type="caution">
    <text evidence="6">The sequence shown here is derived from an EMBL/GenBank/DDBJ whole genome shotgun (WGS) entry which is preliminary data.</text>
</comment>
<evidence type="ECO:0000256" key="5">
    <source>
        <dbReference type="NCBIfam" id="TIGR00205"/>
    </source>
</evidence>
<evidence type="ECO:0000256" key="3">
    <source>
        <dbReference type="ARBA" id="ARBA00023143"/>
    </source>
</evidence>